<dbReference type="AlphaFoldDB" id="A0AA35WPC4"/>
<protein>
    <submittedName>
        <fullName evidence="1">Cell division control protein 42 homolog</fullName>
    </submittedName>
</protein>
<keyword evidence="1" id="KW-0132">Cell division</keyword>
<accession>A0AA35WPC4</accession>
<dbReference type="GO" id="GO:0051301">
    <property type="term" value="P:cell division"/>
    <property type="evidence" value="ECO:0007669"/>
    <property type="project" value="UniProtKB-KW"/>
</dbReference>
<feature type="non-terminal residue" evidence="1">
    <location>
        <position position="1"/>
    </location>
</feature>
<dbReference type="Gene3D" id="3.40.50.300">
    <property type="entry name" value="P-loop containing nucleotide triphosphate hydrolases"/>
    <property type="match status" value="1"/>
</dbReference>
<evidence type="ECO:0000313" key="2">
    <source>
        <dbReference type="Proteomes" id="UP001174909"/>
    </source>
</evidence>
<organism evidence="1 2">
    <name type="scientific">Geodia barretti</name>
    <name type="common">Barrett's horny sponge</name>
    <dbReference type="NCBI Taxonomy" id="519541"/>
    <lineage>
        <taxon>Eukaryota</taxon>
        <taxon>Metazoa</taxon>
        <taxon>Porifera</taxon>
        <taxon>Demospongiae</taxon>
        <taxon>Heteroscleromorpha</taxon>
        <taxon>Tetractinellida</taxon>
        <taxon>Astrophorina</taxon>
        <taxon>Geodiidae</taxon>
        <taxon>Geodia</taxon>
    </lineage>
</organism>
<keyword evidence="2" id="KW-1185">Reference proteome</keyword>
<dbReference type="Proteomes" id="UP001174909">
    <property type="component" value="Unassembled WGS sequence"/>
</dbReference>
<reference evidence="1" key="1">
    <citation type="submission" date="2023-03" db="EMBL/GenBank/DDBJ databases">
        <authorList>
            <person name="Steffen K."/>
            <person name="Cardenas P."/>
        </authorList>
    </citation>
    <scope>NUCLEOTIDE SEQUENCE</scope>
</reference>
<comment type="caution">
    <text evidence="1">The sequence shown here is derived from an EMBL/GenBank/DDBJ whole genome shotgun (WGS) entry which is preliminary data.</text>
</comment>
<name>A0AA35WPC4_GEOBA</name>
<sequence length="73" mass="7990">MQRKIGAVKFLECSAETGKGVRAVFDEAIIAALEIAVGLPDFKRVLTLLVEQNSAIHFGCQHHSGTDPTFLHR</sequence>
<keyword evidence="1" id="KW-0131">Cell cycle</keyword>
<dbReference type="InterPro" id="IPR027417">
    <property type="entry name" value="P-loop_NTPase"/>
</dbReference>
<evidence type="ECO:0000313" key="1">
    <source>
        <dbReference type="EMBL" id="CAI8027849.1"/>
    </source>
</evidence>
<gene>
    <name evidence="1" type="ORF">GBAR_LOCUS15860</name>
</gene>
<proteinExistence type="predicted"/>
<dbReference type="EMBL" id="CASHTH010002302">
    <property type="protein sequence ID" value="CAI8027849.1"/>
    <property type="molecule type" value="Genomic_DNA"/>
</dbReference>